<dbReference type="PROSITE" id="PS00626">
    <property type="entry name" value="RCC1_2"/>
    <property type="match status" value="5"/>
</dbReference>
<dbReference type="PRINTS" id="PR00633">
    <property type="entry name" value="RCCNDNSATION"/>
</dbReference>
<feature type="repeat" description="RCC1" evidence="3">
    <location>
        <begin position="189"/>
        <end position="243"/>
    </location>
</feature>
<dbReference type="PANTHER" id="PTHR45982:SF1">
    <property type="entry name" value="REGULATOR OF CHROMOSOME CONDENSATION"/>
    <property type="match status" value="1"/>
</dbReference>
<feature type="domain" description="BTB" evidence="4">
    <location>
        <begin position="366"/>
        <end position="431"/>
    </location>
</feature>
<dbReference type="Gene3D" id="3.30.710.10">
    <property type="entry name" value="Potassium Channel Kv1.1, Chain A"/>
    <property type="match status" value="4"/>
</dbReference>
<dbReference type="SUPFAM" id="SSF50985">
    <property type="entry name" value="RCC1/BLIP-II"/>
    <property type="match status" value="4"/>
</dbReference>
<feature type="repeat" description="RCC1" evidence="3">
    <location>
        <begin position="244"/>
        <end position="292"/>
    </location>
</feature>
<dbReference type="PROSITE" id="PS50097">
    <property type="entry name" value="BTB"/>
    <property type="match status" value="4"/>
</dbReference>
<dbReference type="Gene3D" id="2.130.10.30">
    <property type="entry name" value="Regulator of chromosome condensation 1/beta-lactamase-inhibitor protein II"/>
    <property type="match status" value="4"/>
</dbReference>
<dbReference type="Pfam" id="PF13540">
    <property type="entry name" value="RCC1_2"/>
    <property type="match status" value="3"/>
</dbReference>
<dbReference type="PANTHER" id="PTHR45982">
    <property type="entry name" value="REGULATOR OF CHROMOSOME CONDENSATION"/>
    <property type="match status" value="1"/>
</dbReference>
<dbReference type="EMBL" id="ASGP02000006">
    <property type="protein sequence ID" value="KAH9500990.1"/>
    <property type="molecule type" value="Genomic_DNA"/>
</dbReference>
<feature type="domain" description="BTB" evidence="4">
    <location>
        <begin position="1325"/>
        <end position="1396"/>
    </location>
</feature>
<keyword evidence="1" id="KW-0344">Guanine-nucleotide releasing factor</keyword>
<proteinExistence type="predicted"/>
<dbReference type="Pfam" id="PF00651">
    <property type="entry name" value="BTB"/>
    <property type="match status" value="4"/>
</dbReference>
<evidence type="ECO:0000259" key="4">
    <source>
        <dbReference type="PROSITE" id="PS50097"/>
    </source>
</evidence>
<organism evidence="5 6">
    <name type="scientific">Dermatophagoides farinae</name>
    <name type="common">American house dust mite</name>
    <dbReference type="NCBI Taxonomy" id="6954"/>
    <lineage>
        <taxon>Eukaryota</taxon>
        <taxon>Metazoa</taxon>
        <taxon>Ecdysozoa</taxon>
        <taxon>Arthropoda</taxon>
        <taxon>Chelicerata</taxon>
        <taxon>Arachnida</taxon>
        <taxon>Acari</taxon>
        <taxon>Acariformes</taxon>
        <taxon>Sarcoptiformes</taxon>
        <taxon>Astigmata</taxon>
        <taxon>Psoroptidia</taxon>
        <taxon>Analgoidea</taxon>
        <taxon>Pyroglyphidae</taxon>
        <taxon>Dermatophagoidinae</taxon>
        <taxon>Dermatophagoides</taxon>
    </lineage>
</organism>
<evidence type="ECO:0000256" key="3">
    <source>
        <dbReference type="PROSITE-ProRule" id="PRU00235"/>
    </source>
</evidence>
<evidence type="ECO:0000256" key="2">
    <source>
        <dbReference type="ARBA" id="ARBA00022737"/>
    </source>
</evidence>
<gene>
    <name evidence="5" type="primary">RCBTB1_10</name>
    <name evidence="5" type="ORF">DERF_011866</name>
</gene>
<dbReference type="InterPro" id="IPR011333">
    <property type="entry name" value="SKP1/BTB/POZ_sf"/>
</dbReference>
<dbReference type="InterPro" id="IPR000210">
    <property type="entry name" value="BTB/POZ_dom"/>
</dbReference>
<dbReference type="InterPro" id="IPR058923">
    <property type="entry name" value="RCC1-like_dom"/>
</dbReference>
<dbReference type="InterPro" id="IPR009091">
    <property type="entry name" value="RCC1/BLIP-II"/>
</dbReference>
<reference evidence="5" key="2">
    <citation type="journal article" date="2022" name="Res Sq">
        <title>Comparative Genomics Reveals Insights into the Divergent Evolution of Astigmatic Mites and Household Pest Adaptations.</title>
        <authorList>
            <person name="Xiong Q."/>
            <person name="Wan A.T.-Y."/>
            <person name="Liu X.-Y."/>
            <person name="Fung C.S.-H."/>
            <person name="Xiao X."/>
            <person name="Malainual N."/>
            <person name="Hou J."/>
            <person name="Wang L."/>
            <person name="Wang M."/>
            <person name="Yang K."/>
            <person name="Cui Y."/>
            <person name="Leung E."/>
            <person name="Nong W."/>
            <person name="Shin S.-K."/>
            <person name="Au S."/>
            <person name="Jeong K.Y."/>
            <person name="Chew F.T."/>
            <person name="Hui J."/>
            <person name="Leung T.F."/>
            <person name="Tungtrongchitr A."/>
            <person name="Zhong N."/>
            <person name="Liu Z."/>
            <person name="Tsui S."/>
        </authorList>
    </citation>
    <scope>NUCLEOTIDE SEQUENCE</scope>
    <source>
        <strain evidence="5">Derf</strain>
        <tissue evidence="5">Whole organism</tissue>
    </source>
</reference>
<protein>
    <submittedName>
        <fullName evidence="5">RCC1 and BTB domain-containing protein 1</fullName>
    </submittedName>
</protein>
<comment type="caution">
    <text evidence="5">The sequence shown here is derived from an EMBL/GenBank/DDBJ whole genome shotgun (WGS) entry which is preliminary data.</text>
</comment>
<dbReference type="Pfam" id="PF00415">
    <property type="entry name" value="RCC1"/>
    <property type="match status" value="3"/>
</dbReference>
<feature type="domain" description="BTB" evidence="4">
    <location>
        <begin position="866"/>
        <end position="931"/>
    </location>
</feature>
<evidence type="ECO:0000313" key="5">
    <source>
        <dbReference type="EMBL" id="KAH9500990.1"/>
    </source>
</evidence>
<dbReference type="SUPFAM" id="SSF54695">
    <property type="entry name" value="POZ domain"/>
    <property type="match status" value="4"/>
</dbReference>
<feature type="repeat" description="RCC1" evidence="3">
    <location>
        <begin position="1277"/>
        <end position="1332"/>
    </location>
</feature>
<evidence type="ECO:0000313" key="6">
    <source>
        <dbReference type="Proteomes" id="UP000790347"/>
    </source>
</evidence>
<dbReference type="PROSITE" id="PS50012">
    <property type="entry name" value="RCC1_3"/>
    <property type="match status" value="6"/>
</dbReference>
<dbReference type="Pfam" id="PF25390">
    <property type="entry name" value="WD40_RLD"/>
    <property type="match status" value="1"/>
</dbReference>
<name>A0A922L166_DERFA</name>
<keyword evidence="6" id="KW-1185">Reference proteome</keyword>
<feature type="repeat" description="RCC1" evidence="3">
    <location>
        <begin position="1226"/>
        <end position="1276"/>
    </location>
</feature>
<sequence>MARLPNENIDIELFQDAFKYIDQEFLISVVSIFSFTFNVDKQFLLMTKGATYTYVEEKCSSLSLKHDMSKLQRISLLDDMKIVQVDSCINFLVILTDDGLVYLASDFNLKTNSKLKLIPTDNDRFKMIACGWEHFLLLRQDGHVFAMGFDIYGQIMGNEKSWMIHIENQENVERIFCGFFNSFSITNKGEIYSWGLNNGDQLGFGDQKDKNTPCLVTFPNDLVDTRIKDIVASNNYSLFLFENGQLWGCGSNSDGQLGLGDQINQSNLTKIPIENVQKIACSKFDRFSLAYDGSSYYAWGKTKYGNWSSPKRLDDHLTSLEAASAMILSSPITFGLTSTIYVFGSLDSISYQCKSIIKLFDNHDSYDVEFLIDKKRIKASKCYLKSVSEYYRRMFSGNWSENDQVTINDYSYDTYYAYLRMLHTDKIHTNRQNIAELVDLANCYGDERLMEYCEKFISDDLTKQTMSLYLPLINKYEMKELGYKIGNITRSLTENIDIDLFQYSLKKIDRKFLRTVVSIFSFLFFVIKKEFVLMTKESTYAYGEEICSWLSLEHDMTKPQRISCLDDMKIVQVDYGRDFFAILTHDGQVFLASDVKSKWKTNKTLRLINTGNDCFKMIACGWMHLLLLRQDGHVFAMGDNSRCQITGHQQSSFESMIHIDKLENVERITCGLFHSFSITNKGEIYSWGSNDCGQLGHDDKKNRNTPCLVSFPNDDSTRINDIAANYQHSLFLFENGQLWGCGSNENGQLGLGFRKFQSYLTKIPIENVQQIACSKSSPFLPSVFSSISLAYDGSSYYAWGKTSNGIYSSPIKLCYSHSSFLAASATFLSSPDTFGLTSIIHEFKSHDPISYQCKSIIKLFDNQDSYDVEFIIDKKRIKACKCYLKSASEYYRRMFSGNWSENDQVPIENYSYDTYYAYLRMLHTGKIHINRQNITELVDLANCYGDERLMKYCETFIRSDLNEQTMPTFLPLINKYEMKELKRRIGMAKTSVEKTWPCVTDLFSGPDKNFGLVHHFRSRTVRKITRTHGLCDKWRGQIDWQWDNWENHIKVYAIQAIIKSSPRCFSSSIMARSPTESIDIELFQDDFKNIDQEFLQSVISIFSFFPLIFYKIQFLLMTKEATYAYGKEICSWLSLEDDMEADSKWEMINHMIKPQRISCLDDMKIVQVDYGHDFVAILTDDGRVYLASDDSNWKTNKTFRLISNDNDRFKMIACGGMHLLLLRQDGHVFAMGNNCYGQITGNNEKSSYESMVHIDKLENVKLIVCGMSHNFSLTNNGEIYSWGSNDCGQLGLGDNEDRDTPCLVAFSNDDLIDIRIKDIVAGRKHSLFLFENGQLWGCGSNSMACKCYLKSVSEYYRRMFSGNWSENDQVTINDYSYETYYAYLRMLHTGQIYINRQNITELVDLANCYDDETLMKCCEKFIWNDLNEQTIPTYLPLINKYEMKVLHNKLRNMKDHRLKISILSLFKMISKLIYQEFLQSVVSIFSFFTFKDNEFKKQFLLMTKEATYAYGKKICSWLSLQYMGKPKRISLLNGVKIVQHDVIGRRLLRQYALSPLKLIGIRIKTLRLISNDNDRFKMIACGHYHLLLLRQDGHVFAMGIMRNVKLIACGWFHSLSITNKGEIYSWGSNDYGQLGLGDEKKRNTPCLVAFPNDDLINIRIKDILWGCGSNRNGELGLGDDFKLSNLTKIPIENVQQIACSLFHSFSLAYDGSSYYAWGKTKYGKWSSPRKLDNSHSSFASASTMILSSPLTFGLTSTIDEFESHDPISYQCKSIIQLFDNQDSYDVEFLIDKKRIKACKCYLKSVSEYYRRMFSGNWIKKDQVPIQNYSYETYYAYVHMLHTGKIHINHQNITELVDLANCYSDERLMEYCETFIRNDLDEQTMPNISSIN</sequence>
<feature type="repeat" description="RCC1" evidence="3">
    <location>
        <begin position="1621"/>
        <end position="1710"/>
    </location>
</feature>
<dbReference type="InterPro" id="IPR051553">
    <property type="entry name" value="Ran_GTPase-activating"/>
</dbReference>
<reference evidence="5" key="1">
    <citation type="submission" date="2013-05" db="EMBL/GenBank/DDBJ databases">
        <authorList>
            <person name="Yim A.K.Y."/>
            <person name="Chan T.F."/>
            <person name="Ji K.M."/>
            <person name="Liu X.Y."/>
            <person name="Zhou J.W."/>
            <person name="Li R.Q."/>
            <person name="Yang K.Y."/>
            <person name="Li J."/>
            <person name="Li M."/>
            <person name="Law P.T.W."/>
            <person name="Wu Y.L."/>
            <person name="Cai Z.L."/>
            <person name="Qin H."/>
            <person name="Bao Y."/>
            <person name="Leung R.K.K."/>
            <person name="Ng P.K.S."/>
            <person name="Zou J."/>
            <person name="Zhong X.J."/>
            <person name="Ran P.X."/>
            <person name="Zhong N.S."/>
            <person name="Liu Z.G."/>
            <person name="Tsui S.K.W."/>
        </authorList>
    </citation>
    <scope>NUCLEOTIDE SEQUENCE</scope>
    <source>
        <strain evidence="5">Derf</strain>
        <tissue evidence="5">Whole organism</tissue>
    </source>
</reference>
<keyword evidence="2" id="KW-0677">Repeat</keyword>
<dbReference type="SMART" id="SM00225">
    <property type="entry name" value="BTB"/>
    <property type="match status" value="4"/>
</dbReference>
<accession>A0A922L166</accession>
<dbReference type="Proteomes" id="UP000790347">
    <property type="component" value="Unassembled WGS sequence"/>
</dbReference>
<evidence type="ECO:0000256" key="1">
    <source>
        <dbReference type="ARBA" id="ARBA00022658"/>
    </source>
</evidence>
<feature type="repeat" description="RCC1" evidence="3">
    <location>
        <begin position="682"/>
        <end position="735"/>
    </location>
</feature>
<feature type="domain" description="BTB" evidence="4">
    <location>
        <begin position="1784"/>
        <end position="1849"/>
    </location>
</feature>
<dbReference type="InterPro" id="IPR000408">
    <property type="entry name" value="Reg_chr_condens"/>
</dbReference>